<keyword evidence="5" id="KW-0598">Phosphotransferase system</keyword>
<dbReference type="RefSeq" id="WP_091495949.1">
    <property type="nucleotide sequence ID" value="NZ_FODJ01000003.1"/>
</dbReference>
<dbReference type="EMBL" id="FODJ01000003">
    <property type="protein sequence ID" value="SEO01835.1"/>
    <property type="molecule type" value="Genomic_DNA"/>
</dbReference>
<evidence type="ECO:0000256" key="1">
    <source>
        <dbReference type="ARBA" id="ARBA00022448"/>
    </source>
</evidence>
<dbReference type="InterPro" id="IPR003353">
    <property type="entry name" value="PTS_IIB_fruc"/>
</dbReference>
<evidence type="ECO:0000256" key="4">
    <source>
        <dbReference type="ARBA" id="ARBA00022679"/>
    </source>
</evidence>
<dbReference type="InterPro" id="IPR050864">
    <property type="entry name" value="Bacterial_PTS_Sugar_Transport"/>
</dbReference>
<dbReference type="Proteomes" id="UP000199300">
    <property type="component" value="Unassembled WGS sequence"/>
</dbReference>
<keyword evidence="2" id="KW-0597">Phosphoprotein</keyword>
<proteinExistence type="predicted"/>
<dbReference type="CDD" id="cd05569">
    <property type="entry name" value="PTS_IIB_fructose"/>
    <property type="match status" value="1"/>
</dbReference>
<dbReference type="PROSITE" id="PS51099">
    <property type="entry name" value="PTS_EIIB_TYPE_2"/>
    <property type="match status" value="1"/>
</dbReference>
<dbReference type="NCBIfam" id="TIGR00829">
    <property type="entry name" value="FRU"/>
    <property type="match status" value="1"/>
</dbReference>
<dbReference type="InterPro" id="IPR003501">
    <property type="entry name" value="PTS_EIIB_2/3"/>
</dbReference>
<keyword evidence="9" id="KW-1185">Reference proteome</keyword>
<dbReference type="OrthoDB" id="9782569at2"/>
<dbReference type="Pfam" id="PF02302">
    <property type="entry name" value="PTS_IIB"/>
    <property type="match status" value="1"/>
</dbReference>
<protein>
    <submittedName>
        <fullName evidence="8">PTS system IIB component, Fru family</fullName>
    </submittedName>
</protein>
<dbReference type="InterPro" id="IPR013011">
    <property type="entry name" value="PTS_EIIB_2"/>
</dbReference>
<dbReference type="GO" id="GO:0009401">
    <property type="term" value="P:phosphoenolpyruvate-dependent sugar phosphotransferase system"/>
    <property type="evidence" value="ECO:0007669"/>
    <property type="project" value="UniProtKB-KW"/>
</dbReference>
<dbReference type="GO" id="GO:0022877">
    <property type="term" value="F:protein-N(PI)-phosphohistidine-fructose phosphotransferase system transporter activity"/>
    <property type="evidence" value="ECO:0007669"/>
    <property type="project" value="InterPro"/>
</dbReference>
<gene>
    <name evidence="8" type="ORF">SAMN04488134_103134</name>
</gene>
<dbReference type="STRING" id="872970.SAMN04488134_103134"/>
<keyword evidence="3" id="KW-0762">Sugar transport</keyword>
<dbReference type="PANTHER" id="PTHR30505">
    <property type="entry name" value="FRUCTOSE-LIKE PERMEASE"/>
    <property type="match status" value="1"/>
</dbReference>
<evidence type="ECO:0000259" key="7">
    <source>
        <dbReference type="PROSITE" id="PS51099"/>
    </source>
</evidence>
<evidence type="ECO:0000256" key="2">
    <source>
        <dbReference type="ARBA" id="ARBA00022553"/>
    </source>
</evidence>
<dbReference type="AlphaFoldDB" id="A0A1H8L9M2"/>
<organism evidence="8 9">
    <name type="scientific">Amphibacillus marinus</name>
    <dbReference type="NCBI Taxonomy" id="872970"/>
    <lineage>
        <taxon>Bacteria</taxon>
        <taxon>Bacillati</taxon>
        <taxon>Bacillota</taxon>
        <taxon>Bacilli</taxon>
        <taxon>Bacillales</taxon>
        <taxon>Bacillaceae</taxon>
        <taxon>Amphibacillus</taxon>
    </lineage>
</organism>
<evidence type="ECO:0000256" key="5">
    <source>
        <dbReference type="ARBA" id="ARBA00022683"/>
    </source>
</evidence>
<evidence type="ECO:0000256" key="6">
    <source>
        <dbReference type="ARBA" id="ARBA00022777"/>
    </source>
</evidence>
<evidence type="ECO:0000313" key="9">
    <source>
        <dbReference type="Proteomes" id="UP000199300"/>
    </source>
</evidence>
<reference evidence="8 9" key="1">
    <citation type="submission" date="2016-10" db="EMBL/GenBank/DDBJ databases">
        <authorList>
            <person name="de Groot N.N."/>
        </authorList>
    </citation>
    <scope>NUCLEOTIDE SEQUENCE [LARGE SCALE GENOMIC DNA]</scope>
    <source>
        <strain evidence="8 9">CGMCC 1.10434</strain>
    </source>
</reference>
<dbReference type="Gene3D" id="3.40.50.2300">
    <property type="match status" value="1"/>
</dbReference>
<accession>A0A1H8L9M2</accession>
<feature type="domain" description="PTS EIIB type-2" evidence="7">
    <location>
        <begin position="1"/>
        <end position="99"/>
    </location>
</feature>
<keyword evidence="1" id="KW-0813">Transport</keyword>
<dbReference type="SUPFAM" id="SSF52794">
    <property type="entry name" value="PTS system IIB component-like"/>
    <property type="match status" value="1"/>
</dbReference>
<sequence>MNIVGIAACPAGLAHTPMAASALTKAGKKLGYNIKIEQQGVMGQVDKITAEEATAADLVIIASDQKLEGMDRFEGKKVYRVNINTCISSPEKTIEKLVSVAQGGN</sequence>
<dbReference type="GO" id="GO:0090563">
    <property type="term" value="F:protein-phosphocysteine-sugar phosphotransferase activity"/>
    <property type="evidence" value="ECO:0007669"/>
    <property type="project" value="TreeGrafter"/>
</dbReference>
<name>A0A1H8L9M2_9BACI</name>
<keyword evidence="6" id="KW-0418">Kinase</keyword>
<dbReference type="InterPro" id="IPR036095">
    <property type="entry name" value="PTS_EIIB-like_sf"/>
</dbReference>
<evidence type="ECO:0000313" key="8">
    <source>
        <dbReference type="EMBL" id="SEO01835.1"/>
    </source>
</evidence>
<dbReference type="GO" id="GO:0005886">
    <property type="term" value="C:plasma membrane"/>
    <property type="evidence" value="ECO:0007669"/>
    <property type="project" value="TreeGrafter"/>
</dbReference>
<dbReference type="PANTHER" id="PTHR30505:SF0">
    <property type="entry name" value="FRUCTOSE-LIKE PTS SYSTEM EIIBC COMPONENT-RELATED"/>
    <property type="match status" value="1"/>
</dbReference>
<dbReference type="GO" id="GO:0016301">
    <property type="term" value="F:kinase activity"/>
    <property type="evidence" value="ECO:0007669"/>
    <property type="project" value="UniProtKB-KW"/>
</dbReference>
<evidence type="ECO:0000256" key="3">
    <source>
        <dbReference type="ARBA" id="ARBA00022597"/>
    </source>
</evidence>
<keyword evidence="4" id="KW-0808">Transferase</keyword>